<keyword evidence="3" id="KW-0677">Repeat</keyword>
<evidence type="ECO:0000256" key="3">
    <source>
        <dbReference type="ARBA" id="ARBA00022737"/>
    </source>
</evidence>
<sequence>MRRSSLMTNVKSLRDEQERVQKKTFTNWINTYLITCQPPCKISDLFTEIKDGTRLLLLLEVLSGNKLQKENRGNMQRVHCLSNVRTALSFLESKQVRQI</sequence>
<dbReference type="InterPro" id="IPR001589">
    <property type="entry name" value="Actinin_actin-bd_CS"/>
</dbReference>
<evidence type="ECO:0000256" key="2">
    <source>
        <dbReference type="ARBA" id="ARBA00022692"/>
    </source>
</evidence>
<dbReference type="PANTHER" id="PTHR47535">
    <property type="entry name" value="MUSCLE-SPECIFIC PROTEIN 300 KDA, ISOFORM G"/>
    <property type="match status" value="1"/>
</dbReference>
<evidence type="ECO:0000256" key="6">
    <source>
        <dbReference type="ARBA" id="ARBA00023203"/>
    </source>
</evidence>
<evidence type="ECO:0000313" key="8">
    <source>
        <dbReference type="EMBL" id="PAA63879.1"/>
    </source>
</evidence>
<protein>
    <recommendedName>
        <fullName evidence="7">Calponin-homology (CH) domain-containing protein</fullName>
    </recommendedName>
</protein>
<dbReference type="GO" id="GO:0005737">
    <property type="term" value="C:cytoplasm"/>
    <property type="evidence" value="ECO:0007669"/>
    <property type="project" value="TreeGrafter"/>
</dbReference>
<organism evidence="8 9">
    <name type="scientific">Macrostomum lignano</name>
    <dbReference type="NCBI Taxonomy" id="282301"/>
    <lineage>
        <taxon>Eukaryota</taxon>
        <taxon>Metazoa</taxon>
        <taxon>Spiralia</taxon>
        <taxon>Lophotrochozoa</taxon>
        <taxon>Platyhelminthes</taxon>
        <taxon>Rhabditophora</taxon>
        <taxon>Macrostomorpha</taxon>
        <taxon>Macrostomida</taxon>
        <taxon>Macrostomidae</taxon>
        <taxon>Macrostomum</taxon>
    </lineage>
</organism>
<keyword evidence="6" id="KW-0009">Actin-binding</keyword>
<keyword evidence="5" id="KW-0472">Membrane</keyword>
<comment type="subcellular location">
    <subcellularLocation>
        <location evidence="1">Membrane</location>
    </subcellularLocation>
</comment>
<dbReference type="Proteomes" id="UP000215902">
    <property type="component" value="Unassembled WGS sequence"/>
</dbReference>
<dbReference type="Gene3D" id="1.10.418.10">
    <property type="entry name" value="Calponin-like domain"/>
    <property type="match status" value="1"/>
</dbReference>
<dbReference type="InterPro" id="IPR036872">
    <property type="entry name" value="CH_dom_sf"/>
</dbReference>
<dbReference type="GO" id="GO:0005640">
    <property type="term" value="C:nuclear outer membrane"/>
    <property type="evidence" value="ECO:0007669"/>
    <property type="project" value="TreeGrafter"/>
</dbReference>
<keyword evidence="4" id="KW-1133">Transmembrane helix</keyword>
<dbReference type="PANTHER" id="PTHR47535:SF1">
    <property type="entry name" value="NESPRIN-1"/>
    <property type="match status" value="1"/>
</dbReference>
<evidence type="ECO:0000256" key="5">
    <source>
        <dbReference type="ARBA" id="ARBA00023136"/>
    </source>
</evidence>
<dbReference type="EMBL" id="NIVC01001808">
    <property type="protein sequence ID" value="PAA63879.1"/>
    <property type="molecule type" value="Genomic_DNA"/>
</dbReference>
<evidence type="ECO:0000259" key="7">
    <source>
        <dbReference type="PROSITE" id="PS50021"/>
    </source>
</evidence>
<dbReference type="PROSITE" id="PS50021">
    <property type="entry name" value="CH"/>
    <property type="match status" value="1"/>
</dbReference>
<feature type="non-terminal residue" evidence="8">
    <location>
        <position position="99"/>
    </location>
</feature>
<dbReference type="GO" id="GO:0034993">
    <property type="term" value="C:meiotic nuclear membrane microtubule tethering complex"/>
    <property type="evidence" value="ECO:0007669"/>
    <property type="project" value="TreeGrafter"/>
</dbReference>
<reference evidence="8 9" key="1">
    <citation type="submission" date="2017-06" db="EMBL/GenBank/DDBJ databases">
        <title>A platform for efficient transgenesis in Macrostomum lignano, a flatworm model organism for stem cell research.</title>
        <authorList>
            <person name="Berezikov E."/>
        </authorList>
    </citation>
    <scope>NUCLEOTIDE SEQUENCE [LARGE SCALE GENOMIC DNA]</scope>
    <source>
        <strain evidence="8">DV1</strain>
        <tissue evidence="8">Whole organism</tissue>
    </source>
</reference>
<proteinExistence type="predicted"/>
<dbReference type="AlphaFoldDB" id="A0A267EST0"/>
<dbReference type="InterPro" id="IPR001715">
    <property type="entry name" value="CH_dom"/>
</dbReference>
<dbReference type="OrthoDB" id="18853at2759"/>
<dbReference type="STRING" id="282301.A0A267EST0"/>
<evidence type="ECO:0000256" key="4">
    <source>
        <dbReference type="ARBA" id="ARBA00022989"/>
    </source>
</evidence>
<dbReference type="Pfam" id="PF00307">
    <property type="entry name" value="CH"/>
    <property type="match status" value="1"/>
</dbReference>
<comment type="caution">
    <text evidence="8">The sequence shown here is derived from an EMBL/GenBank/DDBJ whole genome shotgun (WGS) entry which is preliminary data.</text>
</comment>
<dbReference type="PROSITE" id="PS00019">
    <property type="entry name" value="ACTININ_1"/>
    <property type="match status" value="1"/>
</dbReference>
<evidence type="ECO:0000313" key="9">
    <source>
        <dbReference type="Proteomes" id="UP000215902"/>
    </source>
</evidence>
<dbReference type="SUPFAM" id="SSF47576">
    <property type="entry name" value="Calponin-homology domain, CH-domain"/>
    <property type="match status" value="1"/>
</dbReference>
<dbReference type="GO" id="GO:0007097">
    <property type="term" value="P:nuclear migration"/>
    <property type="evidence" value="ECO:0007669"/>
    <property type="project" value="TreeGrafter"/>
</dbReference>
<keyword evidence="2" id="KW-0812">Transmembrane</keyword>
<dbReference type="GO" id="GO:0051015">
    <property type="term" value="F:actin filament binding"/>
    <property type="evidence" value="ECO:0007669"/>
    <property type="project" value="TreeGrafter"/>
</dbReference>
<dbReference type="InterPro" id="IPR052403">
    <property type="entry name" value="LINC-complex_assoc"/>
</dbReference>
<name>A0A267EST0_9PLAT</name>
<gene>
    <name evidence="8" type="ORF">BOX15_Mlig010703g3</name>
</gene>
<feature type="domain" description="Calponin-homology (CH)" evidence="7">
    <location>
        <begin position="19"/>
        <end position="99"/>
    </location>
</feature>
<accession>A0A267EST0</accession>
<evidence type="ECO:0000256" key="1">
    <source>
        <dbReference type="ARBA" id="ARBA00004370"/>
    </source>
</evidence>
<keyword evidence="9" id="KW-1185">Reference proteome</keyword>